<protein>
    <submittedName>
        <fullName evidence="1">Uncharacterized protein</fullName>
    </submittedName>
</protein>
<reference evidence="1 2" key="1">
    <citation type="submission" date="2021-12" db="EMBL/GenBank/DDBJ databases">
        <title>Discovery of the Pendulisporaceae a myxobacterial family with distinct sporulation behavior and unique specialized metabolism.</title>
        <authorList>
            <person name="Garcia R."/>
            <person name="Popoff A."/>
            <person name="Bader C.D."/>
            <person name="Loehr J."/>
            <person name="Walesch S."/>
            <person name="Walt C."/>
            <person name="Boldt J."/>
            <person name="Bunk B."/>
            <person name="Haeckl F.J.F.P.J."/>
            <person name="Gunesch A.P."/>
            <person name="Birkelbach J."/>
            <person name="Nuebel U."/>
            <person name="Pietschmann T."/>
            <person name="Bach T."/>
            <person name="Mueller R."/>
        </authorList>
    </citation>
    <scope>NUCLEOTIDE SEQUENCE [LARGE SCALE GENOMIC DNA]</scope>
    <source>
        <strain evidence="1 2">MSr12523</strain>
    </source>
</reference>
<sequence length="148" mass="16587">MRRTEPKSLTPQELKKALIVAGFEVYRTYGDEVVLADRVRDNLILDSGVRVRSGSQLEIRLIMGLRRSQYPVDDEPTLFNRVRQLAAPLLSEGFLEVNTTVSPVSDPADASHTLDTFYEVVFAKKIASLEESGLRLALKVAKMAESRH</sequence>
<dbReference type="RefSeq" id="WP_394842673.1">
    <property type="nucleotide sequence ID" value="NZ_CP089982.1"/>
</dbReference>
<dbReference type="Proteomes" id="UP001379533">
    <property type="component" value="Chromosome"/>
</dbReference>
<evidence type="ECO:0000313" key="2">
    <source>
        <dbReference type="Proteomes" id="UP001379533"/>
    </source>
</evidence>
<gene>
    <name evidence="1" type="ORF">LZC95_37075</name>
</gene>
<proteinExistence type="predicted"/>
<dbReference type="EMBL" id="CP089982">
    <property type="protein sequence ID" value="WXA92053.1"/>
    <property type="molecule type" value="Genomic_DNA"/>
</dbReference>
<accession>A0ABZ2JZY3</accession>
<keyword evidence="2" id="KW-1185">Reference proteome</keyword>
<organism evidence="1 2">
    <name type="scientific">Pendulispora brunnea</name>
    <dbReference type="NCBI Taxonomy" id="2905690"/>
    <lineage>
        <taxon>Bacteria</taxon>
        <taxon>Pseudomonadati</taxon>
        <taxon>Myxococcota</taxon>
        <taxon>Myxococcia</taxon>
        <taxon>Myxococcales</taxon>
        <taxon>Sorangiineae</taxon>
        <taxon>Pendulisporaceae</taxon>
        <taxon>Pendulispora</taxon>
    </lineage>
</organism>
<evidence type="ECO:0000313" key="1">
    <source>
        <dbReference type="EMBL" id="WXA92053.1"/>
    </source>
</evidence>
<name>A0ABZ2JZY3_9BACT</name>